<evidence type="ECO:0000256" key="6">
    <source>
        <dbReference type="ARBA" id="ARBA00022475"/>
    </source>
</evidence>
<keyword evidence="15 21" id="KW-1133">Transmembrane helix</keyword>
<dbReference type="InParanoid" id="A0A6P4B5B7"/>
<evidence type="ECO:0000256" key="4">
    <source>
        <dbReference type="ARBA" id="ARBA00010217"/>
    </source>
</evidence>
<evidence type="ECO:0000256" key="15">
    <source>
        <dbReference type="ARBA" id="ARBA00022989"/>
    </source>
</evidence>
<dbReference type="InterPro" id="IPR000719">
    <property type="entry name" value="Prot_kinase_dom"/>
</dbReference>
<keyword evidence="12 20" id="KW-0547">Nucleotide-binding</keyword>
<keyword evidence="11" id="KW-0430">Lectin</keyword>
<evidence type="ECO:0000256" key="12">
    <source>
        <dbReference type="ARBA" id="ARBA00022741"/>
    </source>
</evidence>
<dbReference type="SUPFAM" id="SSF56112">
    <property type="entry name" value="Protein kinase-like (PK-like)"/>
    <property type="match status" value="1"/>
</dbReference>
<dbReference type="PROSITE" id="PS50011">
    <property type="entry name" value="PROTEIN_KINASE_DOM"/>
    <property type="match status" value="1"/>
</dbReference>
<dbReference type="GeneID" id="107430899"/>
<comment type="similarity">
    <text evidence="3">In the N-terminal section; belongs to the leguminous lectin family.</text>
</comment>
<dbReference type="InterPro" id="IPR050528">
    <property type="entry name" value="L-type_Lectin-RKs"/>
</dbReference>
<keyword evidence="13" id="KW-0418">Kinase</keyword>
<sequence length="681" mass="75340">MAMPEIFAAFLLLLLLSFAQLHEAFEFTLNGFNGSERQLSLEGATIIKPSGLLRLTNRSNLVTGHAFYSQPIELLSKNSTSNKTCVSSFSTCFVFGIISRRNKPGGYGLAFTISPSKEFPGAEPGHYLGIFNSSKPSNHIFFVEFDTVNGYDGSTDTAGNHVGVNTNGMNSIVNEPAAYYEEGSESEKEDINLESEDGEPICAWIEYDGMKKHLDVTIFPLSLEKKPDKPLISHGIDLDDVLTMEEMYVGFSASTGHNRSSSHYILGWSFAMNGTAPELNFKRLPKLPNQDTSSSSLKPKIKAVIAGVSALMITLLGVLCFLTLYKRMTPPFESLEDWELDCPHRFSFKDIYKATKGFKDSEVIGVGGFGAVYKGVLPSTGAEIAVKKITPNSLQGIRDFVAEVESLGQLRHKNLVSLLGWCKKKNVLIIVYAYIPYGSLDALIFNPRNEVSLGWEHRFNIFKGIAKGLLYLHEEYQQVVIHRDVKPSNVLIDSDMNARLSDFGLARLHDHDGEISHTTGVVGTIGYIAPELARTGKASTATDVFAYGVLLLEVACGRRPIGSGNFILVDWVSECYEMDRLLDVVDPKLGSDFVVEEMELVLTLGLLCSYDKPEARPSMREVVRYLNGDDLLPVFDGCEPNINSPWHCRMNTRYNMEVVSYDINTSYKSSSVVPANSFNSI</sequence>
<evidence type="ECO:0000256" key="5">
    <source>
        <dbReference type="ARBA" id="ARBA00012513"/>
    </source>
</evidence>
<evidence type="ECO:0000259" key="23">
    <source>
        <dbReference type="PROSITE" id="PS50011"/>
    </source>
</evidence>
<dbReference type="GO" id="GO:0005886">
    <property type="term" value="C:plasma membrane"/>
    <property type="evidence" value="ECO:0007669"/>
    <property type="project" value="UniProtKB-SubCell"/>
</dbReference>
<evidence type="ECO:0000313" key="24">
    <source>
        <dbReference type="Proteomes" id="UP001652623"/>
    </source>
</evidence>
<reference evidence="25" key="1">
    <citation type="submission" date="2025-08" db="UniProtKB">
        <authorList>
            <consortium name="RefSeq"/>
        </authorList>
    </citation>
    <scope>IDENTIFICATION</scope>
    <source>
        <tissue evidence="25">Seedling</tissue>
    </source>
</reference>
<comment type="catalytic activity">
    <reaction evidence="18">
        <text>L-threonyl-[protein] + ATP = O-phospho-L-threonyl-[protein] + ADP + H(+)</text>
        <dbReference type="Rhea" id="RHEA:46608"/>
        <dbReference type="Rhea" id="RHEA-COMP:11060"/>
        <dbReference type="Rhea" id="RHEA-COMP:11605"/>
        <dbReference type="ChEBI" id="CHEBI:15378"/>
        <dbReference type="ChEBI" id="CHEBI:30013"/>
        <dbReference type="ChEBI" id="CHEBI:30616"/>
        <dbReference type="ChEBI" id="CHEBI:61977"/>
        <dbReference type="ChEBI" id="CHEBI:456216"/>
        <dbReference type="EC" id="2.7.11.1"/>
    </reaction>
</comment>
<feature type="domain" description="Protein kinase" evidence="23">
    <location>
        <begin position="358"/>
        <end position="635"/>
    </location>
</feature>
<dbReference type="Gene3D" id="2.60.120.200">
    <property type="match status" value="1"/>
</dbReference>
<feature type="transmembrane region" description="Helical" evidence="21">
    <location>
        <begin position="303"/>
        <end position="325"/>
    </location>
</feature>
<dbReference type="RefSeq" id="XP_015897263.3">
    <property type="nucleotide sequence ID" value="XM_016041777.4"/>
</dbReference>
<dbReference type="Proteomes" id="UP001652623">
    <property type="component" value="Chromosome 6"/>
</dbReference>
<comment type="similarity">
    <text evidence="4">In the C-terminal section; belongs to the protein kinase superfamily. Ser/Thr protein kinase family.</text>
</comment>
<dbReference type="InterPro" id="IPR008271">
    <property type="entry name" value="Ser/Thr_kinase_AS"/>
</dbReference>
<keyword evidence="16 21" id="KW-0472">Membrane</keyword>
<keyword evidence="8" id="KW-0808">Transferase</keyword>
<accession>A0A6P4B5B7</accession>
<dbReference type="GO" id="GO:0030246">
    <property type="term" value="F:carbohydrate binding"/>
    <property type="evidence" value="ECO:0007669"/>
    <property type="project" value="UniProtKB-KW"/>
</dbReference>
<evidence type="ECO:0000256" key="9">
    <source>
        <dbReference type="ARBA" id="ARBA00022692"/>
    </source>
</evidence>
<evidence type="ECO:0000256" key="2">
    <source>
        <dbReference type="ARBA" id="ARBA00007606"/>
    </source>
</evidence>
<dbReference type="Pfam" id="PF00139">
    <property type="entry name" value="Lectin_legB"/>
    <property type="match status" value="1"/>
</dbReference>
<dbReference type="GO" id="GO:0005524">
    <property type="term" value="F:ATP binding"/>
    <property type="evidence" value="ECO:0007669"/>
    <property type="project" value="UniProtKB-UniRule"/>
</dbReference>
<dbReference type="FunCoup" id="A0A6P4B5B7">
    <property type="interactions" value="448"/>
</dbReference>
<name>A0A6P4B5B7_ZIZJJ</name>
<feature type="binding site" evidence="20">
    <location>
        <position position="388"/>
    </location>
    <ligand>
        <name>ATP</name>
        <dbReference type="ChEBI" id="CHEBI:30616"/>
    </ligand>
</feature>
<evidence type="ECO:0000256" key="18">
    <source>
        <dbReference type="ARBA" id="ARBA00047899"/>
    </source>
</evidence>
<dbReference type="InterPro" id="IPR013320">
    <property type="entry name" value="ConA-like_dom_sf"/>
</dbReference>
<comment type="catalytic activity">
    <reaction evidence="19">
        <text>L-seryl-[protein] + ATP = O-phospho-L-seryl-[protein] + ADP + H(+)</text>
        <dbReference type="Rhea" id="RHEA:17989"/>
        <dbReference type="Rhea" id="RHEA-COMP:9863"/>
        <dbReference type="Rhea" id="RHEA-COMP:11604"/>
        <dbReference type="ChEBI" id="CHEBI:15378"/>
        <dbReference type="ChEBI" id="CHEBI:29999"/>
        <dbReference type="ChEBI" id="CHEBI:30616"/>
        <dbReference type="ChEBI" id="CHEBI:83421"/>
        <dbReference type="ChEBI" id="CHEBI:456216"/>
        <dbReference type="EC" id="2.7.11.1"/>
    </reaction>
</comment>
<comment type="subcellular location">
    <subcellularLocation>
        <location evidence="1">Cell membrane</location>
        <topology evidence="1">Single-pass type I membrane protein</topology>
    </subcellularLocation>
</comment>
<dbReference type="InterPro" id="IPR011009">
    <property type="entry name" value="Kinase-like_dom_sf"/>
</dbReference>
<evidence type="ECO:0000256" key="19">
    <source>
        <dbReference type="ARBA" id="ARBA00048679"/>
    </source>
</evidence>
<dbReference type="InterPro" id="IPR017441">
    <property type="entry name" value="Protein_kinase_ATP_BS"/>
</dbReference>
<dbReference type="SUPFAM" id="SSF49899">
    <property type="entry name" value="Concanavalin A-like lectins/glucanases"/>
    <property type="match status" value="1"/>
</dbReference>
<evidence type="ECO:0000256" key="16">
    <source>
        <dbReference type="ARBA" id="ARBA00023136"/>
    </source>
</evidence>
<keyword evidence="24" id="KW-1185">Reference proteome</keyword>
<dbReference type="Gene3D" id="3.30.200.20">
    <property type="entry name" value="Phosphorylase Kinase, domain 1"/>
    <property type="match status" value="1"/>
</dbReference>
<keyword evidence="6" id="KW-1003">Cell membrane</keyword>
<dbReference type="CDD" id="cd14066">
    <property type="entry name" value="STKc_IRAK"/>
    <property type="match status" value="1"/>
</dbReference>
<evidence type="ECO:0000256" key="10">
    <source>
        <dbReference type="ARBA" id="ARBA00022729"/>
    </source>
</evidence>
<keyword evidence="9 21" id="KW-0812">Transmembrane</keyword>
<evidence type="ECO:0000256" key="8">
    <source>
        <dbReference type="ARBA" id="ARBA00022679"/>
    </source>
</evidence>
<dbReference type="KEGG" id="zju:107430899"/>
<dbReference type="FunFam" id="3.30.200.20:FF:000039">
    <property type="entry name" value="receptor-like protein kinase FERONIA"/>
    <property type="match status" value="1"/>
</dbReference>
<proteinExistence type="inferred from homology"/>
<dbReference type="Gene3D" id="1.10.510.10">
    <property type="entry name" value="Transferase(Phosphotransferase) domain 1"/>
    <property type="match status" value="1"/>
</dbReference>
<comment type="similarity">
    <text evidence="2">Belongs to the leguminous lectin family.</text>
</comment>
<dbReference type="CDD" id="cd06899">
    <property type="entry name" value="lectin_legume_LecRK_Arcelin_ConA"/>
    <property type="match status" value="1"/>
</dbReference>
<dbReference type="FunFam" id="2.60.120.200:FF:000112">
    <property type="entry name" value="L-type lectin-domain containing receptor kinase V.9"/>
    <property type="match status" value="1"/>
</dbReference>
<evidence type="ECO:0000256" key="21">
    <source>
        <dbReference type="SAM" id="Phobius"/>
    </source>
</evidence>
<evidence type="ECO:0000313" key="25">
    <source>
        <dbReference type="RefSeq" id="XP_015897263.3"/>
    </source>
</evidence>
<evidence type="ECO:0000256" key="22">
    <source>
        <dbReference type="SAM" id="SignalP"/>
    </source>
</evidence>
<dbReference type="InterPro" id="IPR001220">
    <property type="entry name" value="Legume_lectin_dom"/>
</dbReference>
<evidence type="ECO:0000256" key="13">
    <source>
        <dbReference type="ARBA" id="ARBA00022777"/>
    </source>
</evidence>
<dbReference type="GO" id="GO:0004674">
    <property type="term" value="F:protein serine/threonine kinase activity"/>
    <property type="evidence" value="ECO:0007669"/>
    <property type="project" value="UniProtKB-KW"/>
</dbReference>
<dbReference type="PANTHER" id="PTHR27007">
    <property type="match status" value="1"/>
</dbReference>
<keyword evidence="7" id="KW-0723">Serine/threonine-protein kinase</keyword>
<dbReference type="SMART" id="SM00220">
    <property type="entry name" value="S_TKc"/>
    <property type="match status" value="1"/>
</dbReference>
<gene>
    <name evidence="25" type="primary">LOC107430899</name>
</gene>
<dbReference type="EC" id="2.7.11.1" evidence="5"/>
<dbReference type="Pfam" id="PF00069">
    <property type="entry name" value="Pkinase"/>
    <property type="match status" value="1"/>
</dbReference>
<protein>
    <recommendedName>
        <fullName evidence="5">non-specific serine/threonine protein kinase</fullName>
        <ecNumber evidence="5">2.7.11.1</ecNumber>
    </recommendedName>
</protein>
<dbReference type="PROSITE" id="PS00108">
    <property type="entry name" value="PROTEIN_KINASE_ST"/>
    <property type="match status" value="1"/>
</dbReference>
<evidence type="ECO:0000256" key="17">
    <source>
        <dbReference type="ARBA" id="ARBA00023170"/>
    </source>
</evidence>
<keyword evidence="10 22" id="KW-0732">Signal</keyword>
<evidence type="ECO:0000256" key="3">
    <source>
        <dbReference type="ARBA" id="ARBA00008536"/>
    </source>
</evidence>
<evidence type="ECO:0000256" key="7">
    <source>
        <dbReference type="ARBA" id="ARBA00022527"/>
    </source>
</evidence>
<dbReference type="PROSITE" id="PS00107">
    <property type="entry name" value="PROTEIN_KINASE_ATP"/>
    <property type="match status" value="1"/>
</dbReference>
<dbReference type="AlphaFoldDB" id="A0A6P4B5B7"/>
<keyword evidence="17" id="KW-0675">Receptor</keyword>
<feature type="chain" id="PRO_5027700113" description="non-specific serine/threonine protein kinase" evidence="22">
    <location>
        <begin position="25"/>
        <end position="681"/>
    </location>
</feature>
<dbReference type="FunFam" id="1.10.510.10:FF:000108">
    <property type="entry name" value="L-type lectin-domain containing receptor kinase S.4"/>
    <property type="match status" value="1"/>
</dbReference>
<keyword evidence="14 20" id="KW-0067">ATP-binding</keyword>
<evidence type="ECO:0000256" key="11">
    <source>
        <dbReference type="ARBA" id="ARBA00022734"/>
    </source>
</evidence>
<organism evidence="24 25">
    <name type="scientific">Ziziphus jujuba</name>
    <name type="common">Chinese jujube</name>
    <name type="synonym">Ziziphus sativa</name>
    <dbReference type="NCBI Taxonomy" id="326968"/>
    <lineage>
        <taxon>Eukaryota</taxon>
        <taxon>Viridiplantae</taxon>
        <taxon>Streptophyta</taxon>
        <taxon>Embryophyta</taxon>
        <taxon>Tracheophyta</taxon>
        <taxon>Spermatophyta</taxon>
        <taxon>Magnoliopsida</taxon>
        <taxon>eudicotyledons</taxon>
        <taxon>Gunneridae</taxon>
        <taxon>Pentapetalae</taxon>
        <taxon>rosids</taxon>
        <taxon>fabids</taxon>
        <taxon>Rosales</taxon>
        <taxon>Rhamnaceae</taxon>
        <taxon>Paliureae</taxon>
        <taxon>Ziziphus</taxon>
    </lineage>
</organism>
<evidence type="ECO:0000256" key="1">
    <source>
        <dbReference type="ARBA" id="ARBA00004251"/>
    </source>
</evidence>
<feature type="signal peptide" evidence="22">
    <location>
        <begin position="1"/>
        <end position="24"/>
    </location>
</feature>
<evidence type="ECO:0000256" key="14">
    <source>
        <dbReference type="ARBA" id="ARBA00022840"/>
    </source>
</evidence>
<evidence type="ECO:0000256" key="20">
    <source>
        <dbReference type="PROSITE-ProRule" id="PRU10141"/>
    </source>
</evidence>